<comment type="similarity">
    <text evidence="1">To bacterial alkanal monooxygenase alpha and beta chains.</text>
</comment>
<accession>A0A8J3C157</accession>
<dbReference type="NCBIfam" id="TIGR03558">
    <property type="entry name" value="oxido_grp_1"/>
    <property type="match status" value="1"/>
</dbReference>
<keyword evidence="4" id="KW-0503">Monooxygenase</keyword>
<protein>
    <submittedName>
        <fullName evidence="4">FMN-linked alkanal monooxygenase</fullName>
    </submittedName>
</protein>
<keyword evidence="4" id="KW-0560">Oxidoreductase</keyword>
<evidence type="ECO:0000313" key="4">
    <source>
        <dbReference type="EMBL" id="GGK93197.1"/>
    </source>
</evidence>
<proteinExistence type="predicted"/>
<dbReference type="GO" id="GO:0004497">
    <property type="term" value="F:monooxygenase activity"/>
    <property type="evidence" value="ECO:0007669"/>
    <property type="project" value="UniProtKB-KW"/>
</dbReference>
<name>A0A8J3C157_9ACTN</name>
<keyword evidence="5" id="KW-1185">Reference proteome</keyword>
<dbReference type="CDD" id="cd00347">
    <property type="entry name" value="Flavin_utilizing_monoxygenases"/>
    <property type="match status" value="1"/>
</dbReference>
<dbReference type="Proteomes" id="UP000656042">
    <property type="component" value="Unassembled WGS sequence"/>
</dbReference>
<dbReference type="GO" id="GO:0005829">
    <property type="term" value="C:cytosol"/>
    <property type="evidence" value="ECO:0007669"/>
    <property type="project" value="TreeGrafter"/>
</dbReference>
<sequence>MYVRRMPRVPLSVLDLATVRAGHDSTDALRGTIETARAADDLGYARFWVAEHHNMPAVASTSPPVLMAAVAAHTSRIRVGSGGVMLPNHMPFVVAEQFALLEALYPDRVDLGIGRAPGTDQATAAALRGVSPHLTVEQFPDHLSTVLALLGDERIDPERTARLVATPAAGSYPQVWMLGSSTYGAQVAAALGLPFCYAYHFAMSADVGTALRLYRDGFRPSPRLTRPHVMVSASVIAAETTEEAQYLAGPSRIMALSLRTGRLGPIISPPDAAAVELSDLDRQTLAHLPGTQFAGTADEVVSGLRDLVERTGADELMLAGTVYDSATRRDSLKRIAAAWHADDPGPAVTGAGENGVPSATGTSEDEA</sequence>
<dbReference type="InterPro" id="IPR050766">
    <property type="entry name" value="Bact_Lucif_Oxidored"/>
</dbReference>
<evidence type="ECO:0000259" key="3">
    <source>
        <dbReference type="Pfam" id="PF00296"/>
    </source>
</evidence>
<dbReference type="Gene3D" id="3.20.20.30">
    <property type="entry name" value="Luciferase-like domain"/>
    <property type="match status" value="1"/>
</dbReference>
<gene>
    <name evidence="4" type="ORF">GCM10012284_28950</name>
</gene>
<reference evidence="4" key="2">
    <citation type="submission" date="2020-09" db="EMBL/GenBank/DDBJ databases">
        <authorList>
            <person name="Sun Q."/>
            <person name="Zhou Y."/>
        </authorList>
    </citation>
    <scope>NUCLEOTIDE SEQUENCE</scope>
    <source>
        <strain evidence="4">CGMCC 4.7299</strain>
    </source>
</reference>
<dbReference type="InterPro" id="IPR036661">
    <property type="entry name" value="Luciferase-like_sf"/>
</dbReference>
<feature type="compositionally biased region" description="Polar residues" evidence="2">
    <location>
        <begin position="357"/>
        <end position="367"/>
    </location>
</feature>
<organism evidence="4 5">
    <name type="scientific">Mangrovihabitans endophyticus</name>
    <dbReference type="NCBI Taxonomy" id="1751298"/>
    <lineage>
        <taxon>Bacteria</taxon>
        <taxon>Bacillati</taxon>
        <taxon>Actinomycetota</taxon>
        <taxon>Actinomycetes</taxon>
        <taxon>Micromonosporales</taxon>
        <taxon>Micromonosporaceae</taxon>
        <taxon>Mangrovihabitans</taxon>
    </lineage>
</organism>
<dbReference type="InterPro" id="IPR011251">
    <property type="entry name" value="Luciferase-like_dom"/>
</dbReference>
<dbReference type="GO" id="GO:0016705">
    <property type="term" value="F:oxidoreductase activity, acting on paired donors, with incorporation or reduction of molecular oxygen"/>
    <property type="evidence" value="ECO:0007669"/>
    <property type="project" value="InterPro"/>
</dbReference>
<evidence type="ECO:0000313" key="5">
    <source>
        <dbReference type="Proteomes" id="UP000656042"/>
    </source>
</evidence>
<dbReference type="FunFam" id="3.20.20.30:FF:000002">
    <property type="entry name" value="LLM class flavin-dependent oxidoreductase"/>
    <property type="match status" value="1"/>
</dbReference>
<dbReference type="PANTHER" id="PTHR30137:SF6">
    <property type="entry name" value="LUCIFERASE-LIKE MONOOXYGENASE"/>
    <property type="match status" value="1"/>
</dbReference>
<dbReference type="AlphaFoldDB" id="A0A8J3C157"/>
<feature type="domain" description="Luciferase-like" evidence="3">
    <location>
        <begin position="12"/>
        <end position="314"/>
    </location>
</feature>
<dbReference type="PANTHER" id="PTHR30137">
    <property type="entry name" value="LUCIFERASE-LIKE MONOOXYGENASE"/>
    <property type="match status" value="1"/>
</dbReference>
<feature type="region of interest" description="Disordered" evidence="2">
    <location>
        <begin position="340"/>
        <end position="367"/>
    </location>
</feature>
<evidence type="ECO:0000256" key="1">
    <source>
        <dbReference type="ARBA" id="ARBA00007789"/>
    </source>
</evidence>
<reference evidence="4" key="1">
    <citation type="journal article" date="2014" name="Int. J. Syst. Evol. Microbiol.">
        <title>Complete genome sequence of Corynebacterium casei LMG S-19264T (=DSM 44701T), isolated from a smear-ripened cheese.</title>
        <authorList>
            <consortium name="US DOE Joint Genome Institute (JGI-PGF)"/>
            <person name="Walter F."/>
            <person name="Albersmeier A."/>
            <person name="Kalinowski J."/>
            <person name="Ruckert C."/>
        </authorList>
    </citation>
    <scope>NUCLEOTIDE SEQUENCE</scope>
    <source>
        <strain evidence="4">CGMCC 4.7299</strain>
    </source>
</reference>
<comment type="caution">
    <text evidence="4">The sequence shown here is derived from an EMBL/GenBank/DDBJ whole genome shotgun (WGS) entry which is preliminary data.</text>
</comment>
<evidence type="ECO:0000256" key="2">
    <source>
        <dbReference type="SAM" id="MobiDB-lite"/>
    </source>
</evidence>
<dbReference type="InterPro" id="IPR019949">
    <property type="entry name" value="CmoO-like"/>
</dbReference>
<dbReference type="SUPFAM" id="SSF51679">
    <property type="entry name" value="Bacterial luciferase-like"/>
    <property type="match status" value="1"/>
</dbReference>
<dbReference type="Pfam" id="PF00296">
    <property type="entry name" value="Bac_luciferase"/>
    <property type="match status" value="1"/>
</dbReference>
<dbReference type="EMBL" id="BMMX01000010">
    <property type="protein sequence ID" value="GGK93197.1"/>
    <property type="molecule type" value="Genomic_DNA"/>
</dbReference>